<name>A0A5N8XTG2_9ACTN</name>
<sequence length="517" mass="54509">MSVQDTPDTSVTEPPPFGAEPLVRIRGLSKRFGGTRALSEVDLDITGGSVLALLGPNGAGKSTLIKVLAGVHRADAGRITVAGHPLGTHAATRAMSFIHQDLGLVEWMTVAENIALGAGYARRTGLISWRRTRERCVEVLRTVSGRLDPDARIADLAPAERSLVAVARALATRARLIVLDEPTARLPAADCARLFGVLHTLRDRGHGILYVSHRLDEVYEVADTFAVLRDGRLVRHGPLAGHSPTRLVHDIVGEEPTGHRPAAVPADGPAVLTLDGVRTRGAGPVSMELRAGEVLGLVGLTGAGHMDLGRALAGSRPLLEGRVLLGGRPYRPRLVADAVGLGVGFVTGDRQGEGCAPELTVRENLLANPRAGGTPALRWISPRRERAEATTLIERFSVRPRDSEAPIATLSGGNQQKVVIGRWLHVGLRLLILEEPTAGVDIGAKAAIHRLLDEALSAGLAVLLLSTDFEEVAGVCRRALVFVRGRVTAELSGADVTVAGLTRAASALPPSGTATSR</sequence>
<dbReference type="CDD" id="cd03216">
    <property type="entry name" value="ABC_Carb_Monos_I"/>
    <property type="match status" value="1"/>
</dbReference>
<protein>
    <submittedName>
        <fullName evidence="6">Sugar ABC transporter ATP-binding protein</fullName>
    </submittedName>
</protein>
<dbReference type="SMART" id="SM00382">
    <property type="entry name" value="AAA"/>
    <property type="match status" value="2"/>
</dbReference>
<dbReference type="InterPro" id="IPR003593">
    <property type="entry name" value="AAA+_ATPase"/>
</dbReference>
<dbReference type="InterPro" id="IPR003439">
    <property type="entry name" value="ABC_transporter-like_ATP-bd"/>
</dbReference>
<organism evidence="6 7">
    <name type="scientific">Streptomyces spongiae</name>
    <dbReference type="NCBI Taxonomy" id="565072"/>
    <lineage>
        <taxon>Bacteria</taxon>
        <taxon>Bacillati</taxon>
        <taxon>Actinomycetota</taxon>
        <taxon>Actinomycetes</taxon>
        <taxon>Kitasatosporales</taxon>
        <taxon>Streptomycetaceae</taxon>
        <taxon>Streptomyces</taxon>
    </lineage>
</organism>
<dbReference type="SUPFAM" id="SSF52540">
    <property type="entry name" value="P-loop containing nucleoside triphosphate hydrolases"/>
    <property type="match status" value="2"/>
</dbReference>
<evidence type="ECO:0000259" key="5">
    <source>
        <dbReference type="PROSITE" id="PS50893"/>
    </source>
</evidence>
<dbReference type="Pfam" id="PF00005">
    <property type="entry name" value="ABC_tran"/>
    <property type="match status" value="2"/>
</dbReference>
<accession>A0A5N8XTG2</accession>
<keyword evidence="1" id="KW-0813">Transport</keyword>
<keyword evidence="3" id="KW-0547">Nucleotide-binding</keyword>
<gene>
    <name evidence="6" type="ORF">FNH08_37680</name>
</gene>
<evidence type="ECO:0000256" key="3">
    <source>
        <dbReference type="ARBA" id="ARBA00022741"/>
    </source>
</evidence>
<dbReference type="InterPro" id="IPR050107">
    <property type="entry name" value="ABC_carbohydrate_import_ATPase"/>
</dbReference>
<evidence type="ECO:0000256" key="4">
    <source>
        <dbReference type="ARBA" id="ARBA00022840"/>
    </source>
</evidence>
<evidence type="ECO:0000256" key="2">
    <source>
        <dbReference type="ARBA" id="ARBA00022737"/>
    </source>
</evidence>
<dbReference type="GO" id="GO:0005524">
    <property type="term" value="F:ATP binding"/>
    <property type="evidence" value="ECO:0007669"/>
    <property type="project" value="UniProtKB-KW"/>
</dbReference>
<dbReference type="CDD" id="cd03215">
    <property type="entry name" value="ABC_Carb_Monos_II"/>
    <property type="match status" value="1"/>
</dbReference>
<keyword evidence="4 6" id="KW-0067">ATP-binding</keyword>
<dbReference type="PROSITE" id="PS00211">
    <property type="entry name" value="ABC_TRANSPORTER_1"/>
    <property type="match status" value="1"/>
</dbReference>
<dbReference type="EMBL" id="VJZC01000447">
    <property type="protein sequence ID" value="MPY62680.1"/>
    <property type="molecule type" value="Genomic_DNA"/>
</dbReference>
<dbReference type="Gene3D" id="3.40.50.300">
    <property type="entry name" value="P-loop containing nucleotide triphosphate hydrolases"/>
    <property type="match status" value="2"/>
</dbReference>
<comment type="caution">
    <text evidence="6">The sequence shown here is derived from an EMBL/GenBank/DDBJ whole genome shotgun (WGS) entry which is preliminary data.</text>
</comment>
<feature type="domain" description="ABC transporter" evidence="5">
    <location>
        <begin position="266"/>
        <end position="509"/>
    </location>
</feature>
<keyword evidence="2" id="KW-0677">Repeat</keyword>
<dbReference type="PANTHER" id="PTHR43790:SF9">
    <property type="entry name" value="GALACTOFURANOSE TRANSPORTER ATP-BINDING PROTEIN YTFR"/>
    <property type="match status" value="1"/>
</dbReference>
<proteinExistence type="predicted"/>
<dbReference type="Proteomes" id="UP000400924">
    <property type="component" value="Unassembled WGS sequence"/>
</dbReference>
<dbReference type="InterPro" id="IPR017871">
    <property type="entry name" value="ABC_transporter-like_CS"/>
</dbReference>
<dbReference type="PROSITE" id="PS50893">
    <property type="entry name" value="ABC_TRANSPORTER_2"/>
    <property type="match status" value="2"/>
</dbReference>
<dbReference type="GO" id="GO:0016887">
    <property type="term" value="F:ATP hydrolysis activity"/>
    <property type="evidence" value="ECO:0007669"/>
    <property type="project" value="InterPro"/>
</dbReference>
<dbReference type="AlphaFoldDB" id="A0A5N8XTG2"/>
<dbReference type="InterPro" id="IPR027417">
    <property type="entry name" value="P-loop_NTPase"/>
</dbReference>
<dbReference type="OrthoDB" id="8416490at2"/>
<evidence type="ECO:0000256" key="1">
    <source>
        <dbReference type="ARBA" id="ARBA00022448"/>
    </source>
</evidence>
<evidence type="ECO:0000313" key="6">
    <source>
        <dbReference type="EMBL" id="MPY62680.1"/>
    </source>
</evidence>
<evidence type="ECO:0000313" key="7">
    <source>
        <dbReference type="Proteomes" id="UP000400924"/>
    </source>
</evidence>
<dbReference type="RefSeq" id="WP_152776023.1">
    <property type="nucleotide sequence ID" value="NZ_VJZC01000447.1"/>
</dbReference>
<feature type="domain" description="ABC transporter" evidence="5">
    <location>
        <begin position="23"/>
        <end position="255"/>
    </location>
</feature>
<reference evidence="6 7" key="1">
    <citation type="submission" date="2019-07" db="EMBL/GenBank/DDBJ databases">
        <title>New species of Amycolatopsis and Streptomyces.</title>
        <authorList>
            <person name="Duangmal K."/>
            <person name="Teo W.F.A."/>
            <person name="Lipun K."/>
        </authorList>
    </citation>
    <scope>NUCLEOTIDE SEQUENCE [LARGE SCALE GENOMIC DNA]</scope>
    <source>
        <strain evidence="6 7">NBRC 106415</strain>
    </source>
</reference>
<dbReference type="PANTHER" id="PTHR43790">
    <property type="entry name" value="CARBOHYDRATE TRANSPORT ATP-BINDING PROTEIN MG119-RELATED"/>
    <property type="match status" value="1"/>
</dbReference>
<keyword evidence="7" id="KW-1185">Reference proteome</keyword>